<keyword evidence="3" id="KW-1185">Reference proteome</keyword>
<gene>
    <name evidence="2" type="ORF">AXF42_Ash007461</name>
</gene>
<name>A0A2I0BA95_9ASPA</name>
<accession>A0A2I0BA95</accession>
<organism evidence="2 3">
    <name type="scientific">Apostasia shenzhenica</name>
    <dbReference type="NCBI Taxonomy" id="1088818"/>
    <lineage>
        <taxon>Eukaryota</taxon>
        <taxon>Viridiplantae</taxon>
        <taxon>Streptophyta</taxon>
        <taxon>Embryophyta</taxon>
        <taxon>Tracheophyta</taxon>
        <taxon>Spermatophyta</taxon>
        <taxon>Magnoliopsida</taxon>
        <taxon>Liliopsida</taxon>
        <taxon>Asparagales</taxon>
        <taxon>Orchidaceae</taxon>
        <taxon>Apostasioideae</taxon>
        <taxon>Apostasia</taxon>
    </lineage>
</organism>
<sequence>MKLEGPSPSNAASFFYVRNAAWDESYHPLPSLCLGFLVIWCFSAFSWALHTWRNRHYQINNLQCIMATVPLIKALQLGLSFSFWYSCINLQICSLWMSFGVYVTGVLFQTATFMSFMLISHGYCIMYERLSVLERRMTAALCCGLYLTLVGYQAAIPCFTVFTMINYSLSFYLIFRHISKNLLVLREQLNLIEDEDAQSMYSALHVKYDMFKKFQGTMQIVAVVEFLIHMNVDNTPEKYWCRLFLRECTQLCIFIYIGWTFRARGASPYFTIIPTLKSKWEITVPPVYKIEMDATDFSNLTTRDLQVGVPTCHSAQFRCSTPPVLLLVQNPHSATKCSSDKLLKSTISACYTSTTASLYNGHQV</sequence>
<proteinExistence type="predicted"/>
<dbReference type="AlphaFoldDB" id="A0A2I0BA95"/>
<dbReference type="EMBL" id="KZ451903">
    <property type="protein sequence ID" value="PKA64714.1"/>
    <property type="molecule type" value="Genomic_DNA"/>
</dbReference>
<dbReference type="STRING" id="1088818.A0A2I0BA95"/>
<keyword evidence="1" id="KW-1133">Transmembrane helix</keyword>
<dbReference type="PANTHER" id="PTHR36329">
    <property type="entry name" value="TRANSMEMBRANE PROTEIN"/>
    <property type="match status" value="1"/>
</dbReference>
<feature type="transmembrane region" description="Helical" evidence="1">
    <location>
        <begin position="137"/>
        <end position="155"/>
    </location>
</feature>
<keyword evidence="1" id="KW-0472">Membrane</keyword>
<evidence type="ECO:0000313" key="2">
    <source>
        <dbReference type="EMBL" id="PKA64714.1"/>
    </source>
</evidence>
<dbReference type="OrthoDB" id="2016402at2759"/>
<evidence type="ECO:0000313" key="3">
    <source>
        <dbReference type="Proteomes" id="UP000236161"/>
    </source>
</evidence>
<feature type="transmembrane region" description="Helical" evidence="1">
    <location>
        <begin position="64"/>
        <end position="86"/>
    </location>
</feature>
<dbReference type="Proteomes" id="UP000236161">
    <property type="component" value="Unassembled WGS sequence"/>
</dbReference>
<feature type="transmembrane region" description="Helical" evidence="1">
    <location>
        <begin position="29"/>
        <end position="52"/>
    </location>
</feature>
<feature type="transmembrane region" description="Helical" evidence="1">
    <location>
        <begin position="106"/>
        <end position="125"/>
    </location>
</feature>
<reference evidence="2 3" key="1">
    <citation type="journal article" date="2017" name="Nature">
        <title>The Apostasia genome and the evolution of orchids.</title>
        <authorList>
            <person name="Zhang G.Q."/>
            <person name="Liu K.W."/>
            <person name="Li Z."/>
            <person name="Lohaus R."/>
            <person name="Hsiao Y.Y."/>
            <person name="Niu S.C."/>
            <person name="Wang J.Y."/>
            <person name="Lin Y.C."/>
            <person name="Xu Q."/>
            <person name="Chen L.J."/>
            <person name="Yoshida K."/>
            <person name="Fujiwara S."/>
            <person name="Wang Z.W."/>
            <person name="Zhang Y.Q."/>
            <person name="Mitsuda N."/>
            <person name="Wang M."/>
            <person name="Liu G.H."/>
            <person name="Pecoraro L."/>
            <person name="Huang H.X."/>
            <person name="Xiao X.J."/>
            <person name="Lin M."/>
            <person name="Wu X.Y."/>
            <person name="Wu W.L."/>
            <person name="Chen Y.Y."/>
            <person name="Chang S.B."/>
            <person name="Sakamoto S."/>
            <person name="Ohme-Takagi M."/>
            <person name="Yagi M."/>
            <person name="Zeng S.J."/>
            <person name="Shen C.Y."/>
            <person name="Yeh C.M."/>
            <person name="Luo Y.B."/>
            <person name="Tsai W.C."/>
            <person name="Van de Peer Y."/>
            <person name="Liu Z.J."/>
        </authorList>
    </citation>
    <scope>NUCLEOTIDE SEQUENCE [LARGE SCALE GENOMIC DNA]</scope>
    <source>
        <strain evidence="3">cv. Shenzhen</strain>
        <tissue evidence="2">Stem</tissue>
    </source>
</reference>
<dbReference type="PANTHER" id="PTHR36329:SF1">
    <property type="entry name" value="TRANSMEMBRANE PROTEIN"/>
    <property type="match status" value="1"/>
</dbReference>
<evidence type="ECO:0000256" key="1">
    <source>
        <dbReference type="SAM" id="Phobius"/>
    </source>
</evidence>
<protein>
    <submittedName>
        <fullName evidence="2">Uncharacterized protein</fullName>
    </submittedName>
</protein>
<keyword evidence="1" id="KW-0812">Transmembrane</keyword>